<evidence type="ECO:0000313" key="3">
    <source>
        <dbReference type="Proteomes" id="UP000816034"/>
    </source>
</evidence>
<dbReference type="AlphaFoldDB" id="A0AA88KMP7"/>
<gene>
    <name evidence="2" type="ORF">C9374_001397</name>
</gene>
<dbReference type="EMBL" id="PYSW02000012">
    <property type="protein sequence ID" value="KAG2387803.1"/>
    <property type="molecule type" value="Genomic_DNA"/>
</dbReference>
<feature type="region of interest" description="Disordered" evidence="1">
    <location>
        <begin position="209"/>
        <end position="242"/>
    </location>
</feature>
<feature type="region of interest" description="Disordered" evidence="1">
    <location>
        <begin position="264"/>
        <end position="293"/>
    </location>
</feature>
<proteinExistence type="predicted"/>
<evidence type="ECO:0000313" key="2">
    <source>
        <dbReference type="EMBL" id="KAG2387803.1"/>
    </source>
</evidence>
<feature type="compositionally biased region" description="Polar residues" evidence="1">
    <location>
        <begin position="227"/>
        <end position="237"/>
    </location>
</feature>
<dbReference type="RefSeq" id="XP_044551795.1">
    <property type="nucleotide sequence ID" value="XM_044689902.1"/>
</dbReference>
<accession>A0AA88KMP7</accession>
<comment type="caution">
    <text evidence="2">The sequence shown here is derived from an EMBL/GenBank/DDBJ whole genome shotgun (WGS) entry which is preliminary data.</text>
</comment>
<organism evidence="2 3">
    <name type="scientific">Naegleria lovaniensis</name>
    <name type="common">Amoeba</name>
    <dbReference type="NCBI Taxonomy" id="51637"/>
    <lineage>
        <taxon>Eukaryota</taxon>
        <taxon>Discoba</taxon>
        <taxon>Heterolobosea</taxon>
        <taxon>Tetramitia</taxon>
        <taxon>Eutetramitia</taxon>
        <taxon>Vahlkampfiidae</taxon>
        <taxon>Naegleria</taxon>
    </lineage>
</organism>
<protein>
    <submittedName>
        <fullName evidence="2">Uncharacterized protein</fullName>
    </submittedName>
</protein>
<keyword evidence="3" id="KW-1185">Reference proteome</keyword>
<dbReference type="Proteomes" id="UP000816034">
    <property type="component" value="Unassembled WGS sequence"/>
</dbReference>
<reference evidence="2 3" key="1">
    <citation type="journal article" date="2018" name="BMC Genomics">
        <title>The genome of Naegleria lovaniensis, the basis for a comparative approach to unravel pathogenicity factors of the human pathogenic amoeba N. fowleri.</title>
        <authorList>
            <person name="Liechti N."/>
            <person name="Schurch N."/>
            <person name="Bruggmann R."/>
            <person name="Wittwer M."/>
        </authorList>
    </citation>
    <scope>NUCLEOTIDE SEQUENCE [LARGE SCALE GENOMIC DNA]</scope>
    <source>
        <strain evidence="2 3">ATCC 30569</strain>
    </source>
</reference>
<name>A0AA88KMP7_NAELO</name>
<feature type="compositionally biased region" description="Low complexity" evidence="1">
    <location>
        <begin position="266"/>
        <end position="280"/>
    </location>
</feature>
<dbReference type="GeneID" id="68093853"/>
<evidence type="ECO:0000256" key="1">
    <source>
        <dbReference type="SAM" id="MobiDB-lite"/>
    </source>
</evidence>
<sequence>MNISTTLKSPLLASTVSEQPSQHGPGACWKEYICSTWFFKLTLFMMLFFLVTRYEQVLGLHHAPPASIIYTGNGMTSVVGFITDVNNDRLLDFVIAYYQRDYNFANNVIYLNNGCEYVRHSNPYEPLVYCKQHFLNQIMIKWEEDPPVVTLHVPNETFSAILGLPYHPVEIPALIFSMSGVKIGTPMEKFFKGHLPIHYHSISKGDEIYVGQPGPPLKPTSTKPSSNAEDASSSRDAYTTLPYTGTGTGMGAYYYGNTEQQPYDVTSSSGQATGGQQQTGVIPVTHGKVGHHH</sequence>